<evidence type="ECO:0000256" key="5">
    <source>
        <dbReference type="ARBA" id="ARBA00023163"/>
    </source>
</evidence>
<dbReference type="EMBL" id="AMGV01000023">
    <property type="protein sequence ID" value="KEF51579.1"/>
    <property type="molecule type" value="Genomic_DNA"/>
</dbReference>
<dbReference type="InterPro" id="IPR007219">
    <property type="entry name" value="XnlR_reg_dom"/>
</dbReference>
<dbReference type="InterPro" id="IPR051615">
    <property type="entry name" value="Transcr_Regulatory_Elem"/>
</dbReference>
<evidence type="ECO:0000256" key="7">
    <source>
        <dbReference type="SAM" id="Phobius"/>
    </source>
</evidence>
<accession>A0A072NUM2</accession>
<dbReference type="GO" id="GO:0003677">
    <property type="term" value="F:DNA binding"/>
    <property type="evidence" value="ECO:0007669"/>
    <property type="project" value="UniProtKB-KW"/>
</dbReference>
<evidence type="ECO:0000256" key="1">
    <source>
        <dbReference type="ARBA" id="ARBA00022723"/>
    </source>
</evidence>
<dbReference type="AlphaFoldDB" id="A0A072NUM2"/>
<dbReference type="CDD" id="cd12148">
    <property type="entry name" value="fungal_TF_MHR"/>
    <property type="match status" value="1"/>
</dbReference>
<dbReference type="RefSeq" id="XP_013254169.1">
    <property type="nucleotide sequence ID" value="XM_013398715.1"/>
</dbReference>
<dbReference type="GO" id="GO:0006351">
    <property type="term" value="P:DNA-templated transcription"/>
    <property type="evidence" value="ECO:0007669"/>
    <property type="project" value="InterPro"/>
</dbReference>
<keyword evidence="6" id="KW-0539">Nucleus</keyword>
<dbReference type="OrthoDB" id="4161332at2759"/>
<keyword evidence="5" id="KW-0804">Transcription</keyword>
<keyword evidence="3" id="KW-0805">Transcription regulation</keyword>
<dbReference type="GeneID" id="25287390"/>
<evidence type="ECO:0000256" key="3">
    <source>
        <dbReference type="ARBA" id="ARBA00023015"/>
    </source>
</evidence>
<name>A0A072NUM2_9EURO</name>
<keyword evidence="4" id="KW-0238">DNA-binding</keyword>
<keyword evidence="7" id="KW-0812">Transmembrane</keyword>
<comment type="caution">
    <text evidence="9">The sequence shown here is derived from an EMBL/GenBank/DDBJ whole genome shotgun (WGS) entry which is preliminary data.</text>
</comment>
<keyword evidence="2" id="KW-0862">Zinc</keyword>
<dbReference type="PANTHER" id="PTHR31313">
    <property type="entry name" value="TY1 ENHANCER ACTIVATOR"/>
    <property type="match status" value="1"/>
</dbReference>
<keyword evidence="1" id="KW-0479">Metal-binding</keyword>
<feature type="domain" description="Xylanolytic transcriptional activator regulatory" evidence="8">
    <location>
        <begin position="1"/>
        <end position="150"/>
    </location>
</feature>
<dbReference type="HOGENOM" id="CLU_735719_0_0_1"/>
<dbReference type="GO" id="GO:0008270">
    <property type="term" value="F:zinc ion binding"/>
    <property type="evidence" value="ECO:0007669"/>
    <property type="project" value="InterPro"/>
</dbReference>
<evidence type="ECO:0000256" key="2">
    <source>
        <dbReference type="ARBA" id="ARBA00022833"/>
    </source>
</evidence>
<sequence>MAFRMAQDLGLQQDPKFWAREGSIVNSEVELRIRRRVYWGFYVADKLISLYLGRPVYLSEQDAAVDPLDFSRVPEVPDFLKESTAAELTDIRQEIVALQAFAFLVELSKIIEDVLSQIFGTKMIKKSRKELVLSRSARVEELNVRLLRWHSQLPKQLAWNQWNPPPEPFRPHIALLQHFIRPTPGFVLRKESLNTCMASADSIVAMLRQYQAQFGIKNCPIVLVYSVIAAASALLLCLSPVAAASELDQRLKFLLASLDECSATHDTAEEARSRFQQSLEKKSSELLPAQPERFPTPLLGEQVLNQEQHSSSPWTEWELSGATGLVDLPGSVFDGSSFAYGMSPLTHNFDPILFSTLESPQMGPWLDGLEMNDVGI</sequence>
<dbReference type="Proteomes" id="UP000027920">
    <property type="component" value="Unassembled WGS sequence"/>
</dbReference>
<keyword evidence="7" id="KW-1133">Transmembrane helix</keyword>
<evidence type="ECO:0000259" key="8">
    <source>
        <dbReference type="Pfam" id="PF04082"/>
    </source>
</evidence>
<dbReference type="Pfam" id="PF04082">
    <property type="entry name" value="Fungal_trans"/>
    <property type="match status" value="1"/>
</dbReference>
<evidence type="ECO:0000256" key="4">
    <source>
        <dbReference type="ARBA" id="ARBA00023125"/>
    </source>
</evidence>
<feature type="transmembrane region" description="Helical" evidence="7">
    <location>
        <begin position="222"/>
        <end position="244"/>
    </location>
</feature>
<evidence type="ECO:0000256" key="6">
    <source>
        <dbReference type="ARBA" id="ARBA00023242"/>
    </source>
</evidence>
<evidence type="ECO:0000313" key="9">
    <source>
        <dbReference type="EMBL" id="KEF51579.1"/>
    </source>
</evidence>
<dbReference type="VEuPathDB" id="FungiDB:A1O9_12496"/>
<dbReference type="PANTHER" id="PTHR31313:SF81">
    <property type="entry name" value="TY1 ENHANCER ACTIVATOR"/>
    <property type="match status" value="1"/>
</dbReference>
<gene>
    <name evidence="9" type="ORF">A1O9_12496</name>
</gene>
<keyword evidence="7" id="KW-0472">Membrane</keyword>
<keyword evidence="10" id="KW-1185">Reference proteome</keyword>
<organism evidence="9 10">
    <name type="scientific">Exophiala aquamarina CBS 119918</name>
    <dbReference type="NCBI Taxonomy" id="1182545"/>
    <lineage>
        <taxon>Eukaryota</taxon>
        <taxon>Fungi</taxon>
        <taxon>Dikarya</taxon>
        <taxon>Ascomycota</taxon>
        <taxon>Pezizomycotina</taxon>
        <taxon>Eurotiomycetes</taxon>
        <taxon>Chaetothyriomycetidae</taxon>
        <taxon>Chaetothyriales</taxon>
        <taxon>Herpotrichiellaceae</taxon>
        <taxon>Exophiala</taxon>
    </lineage>
</organism>
<dbReference type="STRING" id="1182545.A0A072NUM2"/>
<evidence type="ECO:0000313" key="10">
    <source>
        <dbReference type="Proteomes" id="UP000027920"/>
    </source>
</evidence>
<protein>
    <recommendedName>
        <fullName evidence="8">Xylanolytic transcriptional activator regulatory domain-containing protein</fullName>
    </recommendedName>
</protein>
<reference evidence="9 10" key="1">
    <citation type="submission" date="2013-03" db="EMBL/GenBank/DDBJ databases">
        <title>The Genome Sequence of Exophiala aquamarina CBS 119918.</title>
        <authorList>
            <consortium name="The Broad Institute Genomics Platform"/>
            <person name="Cuomo C."/>
            <person name="de Hoog S."/>
            <person name="Gorbushina A."/>
            <person name="Walker B."/>
            <person name="Young S.K."/>
            <person name="Zeng Q."/>
            <person name="Gargeya S."/>
            <person name="Fitzgerald M."/>
            <person name="Haas B."/>
            <person name="Abouelleil A."/>
            <person name="Allen A.W."/>
            <person name="Alvarado L."/>
            <person name="Arachchi H.M."/>
            <person name="Berlin A.M."/>
            <person name="Chapman S.B."/>
            <person name="Gainer-Dewar J."/>
            <person name="Goldberg J."/>
            <person name="Griggs A."/>
            <person name="Gujja S."/>
            <person name="Hansen M."/>
            <person name="Howarth C."/>
            <person name="Imamovic A."/>
            <person name="Ireland A."/>
            <person name="Larimer J."/>
            <person name="McCowan C."/>
            <person name="Murphy C."/>
            <person name="Pearson M."/>
            <person name="Poon T.W."/>
            <person name="Priest M."/>
            <person name="Roberts A."/>
            <person name="Saif S."/>
            <person name="Shea T."/>
            <person name="Sisk P."/>
            <person name="Sykes S."/>
            <person name="Wortman J."/>
            <person name="Nusbaum C."/>
            <person name="Birren B."/>
        </authorList>
    </citation>
    <scope>NUCLEOTIDE SEQUENCE [LARGE SCALE GENOMIC DNA]</scope>
    <source>
        <strain evidence="9 10">CBS 119918</strain>
    </source>
</reference>
<proteinExistence type="predicted"/>